<comment type="function">
    <text evidence="5">Responsible for synthesis of pseudouridine from uracil-55 in the psi GC loop of transfer RNAs.</text>
</comment>
<evidence type="ECO:0000259" key="8">
    <source>
        <dbReference type="Pfam" id="PF09157"/>
    </source>
</evidence>
<dbReference type="EC" id="5.4.99.25" evidence="5"/>
<gene>
    <name evidence="5" type="primary">truB</name>
    <name evidence="10" type="ORF">J2T60_000931</name>
</gene>
<evidence type="ECO:0000256" key="2">
    <source>
        <dbReference type="ARBA" id="ARBA00005642"/>
    </source>
</evidence>
<dbReference type="Pfam" id="PF01509">
    <property type="entry name" value="TruB_N"/>
    <property type="match status" value="1"/>
</dbReference>
<dbReference type="NCBIfam" id="TIGR00431">
    <property type="entry name" value="TruB"/>
    <property type="match status" value="1"/>
</dbReference>
<dbReference type="InterPro" id="IPR015240">
    <property type="entry name" value="tRNA_sdUridine_synth_fam1_C"/>
</dbReference>
<comment type="caution">
    <text evidence="10">The sequence shown here is derived from an EMBL/GenBank/DDBJ whole genome shotgun (WGS) entry which is preliminary data.</text>
</comment>
<keyword evidence="11" id="KW-1185">Reference proteome</keyword>
<feature type="domain" description="Pseudouridine synthase II N-terminal" evidence="7">
    <location>
        <begin position="33"/>
        <end position="181"/>
    </location>
</feature>
<dbReference type="Gene3D" id="3.30.2350.10">
    <property type="entry name" value="Pseudouridine synthase"/>
    <property type="match status" value="1"/>
</dbReference>
<evidence type="ECO:0000259" key="9">
    <source>
        <dbReference type="Pfam" id="PF16198"/>
    </source>
</evidence>
<evidence type="ECO:0000256" key="4">
    <source>
        <dbReference type="ARBA" id="ARBA00023235"/>
    </source>
</evidence>
<feature type="domain" description="tRNA pseudouridine synthase II TruB subfamily 1 C-terminal" evidence="8">
    <location>
        <begin position="247"/>
        <end position="302"/>
    </location>
</feature>
<dbReference type="Pfam" id="PF16198">
    <property type="entry name" value="TruB_C_2"/>
    <property type="match status" value="1"/>
</dbReference>
<keyword evidence="4 5" id="KW-0413">Isomerase</keyword>
<keyword evidence="3 5" id="KW-0819">tRNA processing</keyword>
<comment type="similarity">
    <text evidence="2 5">Belongs to the pseudouridine synthase TruB family. Type 1 subfamily.</text>
</comment>
<organism evidence="10 11">
    <name type="scientific">Natronospira proteinivora</name>
    <dbReference type="NCBI Taxonomy" id="1807133"/>
    <lineage>
        <taxon>Bacteria</taxon>
        <taxon>Pseudomonadati</taxon>
        <taxon>Pseudomonadota</taxon>
        <taxon>Gammaproteobacteria</taxon>
        <taxon>Natronospirales</taxon>
        <taxon>Natronospiraceae</taxon>
        <taxon>Natronospira</taxon>
    </lineage>
</organism>
<dbReference type="PANTHER" id="PTHR13767:SF2">
    <property type="entry name" value="PSEUDOURIDYLATE SYNTHASE TRUB1"/>
    <property type="match status" value="1"/>
</dbReference>
<dbReference type="SUPFAM" id="SSF88697">
    <property type="entry name" value="PUA domain-like"/>
    <property type="match status" value="1"/>
</dbReference>
<dbReference type="EMBL" id="JALJYF010000001">
    <property type="protein sequence ID" value="MCP1726966.1"/>
    <property type="molecule type" value="Genomic_DNA"/>
</dbReference>
<evidence type="ECO:0000256" key="6">
    <source>
        <dbReference type="SAM" id="MobiDB-lite"/>
    </source>
</evidence>
<proteinExistence type="inferred from homology"/>
<evidence type="ECO:0000256" key="1">
    <source>
        <dbReference type="ARBA" id="ARBA00000385"/>
    </source>
</evidence>
<evidence type="ECO:0000259" key="7">
    <source>
        <dbReference type="Pfam" id="PF01509"/>
    </source>
</evidence>
<evidence type="ECO:0000256" key="3">
    <source>
        <dbReference type="ARBA" id="ARBA00022694"/>
    </source>
</evidence>
<dbReference type="GO" id="GO:0160148">
    <property type="term" value="F:tRNA pseudouridine(55) synthase activity"/>
    <property type="evidence" value="ECO:0007669"/>
    <property type="project" value="UniProtKB-EC"/>
</dbReference>
<dbReference type="Pfam" id="PF09157">
    <property type="entry name" value="TruB-C_2"/>
    <property type="match status" value="1"/>
</dbReference>
<reference evidence="10 11" key="1">
    <citation type="submission" date="2022-03" db="EMBL/GenBank/DDBJ databases">
        <title>Genomic Encyclopedia of Type Strains, Phase III (KMG-III): the genomes of soil and plant-associated and newly described type strains.</title>
        <authorList>
            <person name="Whitman W."/>
        </authorList>
    </citation>
    <scope>NUCLEOTIDE SEQUENCE [LARGE SCALE GENOMIC DNA]</scope>
    <source>
        <strain evidence="10 11">BSker1</strain>
    </source>
</reference>
<dbReference type="HAMAP" id="MF_01080">
    <property type="entry name" value="TruB_bact"/>
    <property type="match status" value="1"/>
</dbReference>
<accession>A0ABT1G6P2</accession>
<comment type="catalytic activity">
    <reaction evidence="1 5">
        <text>uridine(55) in tRNA = pseudouridine(55) in tRNA</text>
        <dbReference type="Rhea" id="RHEA:42532"/>
        <dbReference type="Rhea" id="RHEA-COMP:10101"/>
        <dbReference type="Rhea" id="RHEA-COMP:10102"/>
        <dbReference type="ChEBI" id="CHEBI:65314"/>
        <dbReference type="ChEBI" id="CHEBI:65315"/>
        <dbReference type="EC" id="5.4.99.25"/>
    </reaction>
</comment>
<dbReference type="InterPro" id="IPR014780">
    <property type="entry name" value="tRNA_psdUridine_synth_TruB"/>
</dbReference>
<evidence type="ECO:0000256" key="5">
    <source>
        <dbReference type="HAMAP-Rule" id="MF_01080"/>
    </source>
</evidence>
<dbReference type="PANTHER" id="PTHR13767">
    <property type="entry name" value="TRNA-PSEUDOURIDINE SYNTHASE"/>
    <property type="match status" value="1"/>
</dbReference>
<dbReference type="SUPFAM" id="SSF55120">
    <property type="entry name" value="Pseudouridine synthase"/>
    <property type="match status" value="1"/>
</dbReference>
<feature type="active site" description="Nucleophile" evidence="5">
    <location>
        <position position="48"/>
    </location>
</feature>
<dbReference type="InterPro" id="IPR020103">
    <property type="entry name" value="PsdUridine_synth_cat_dom_sf"/>
</dbReference>
<dbReference type="Gene3D" id="2.30.130.10">
    <property type="entry name" value="PUA domain"/>
    <property type="match status" value="1"/>
</dbReference>
<evidence type="ECO:0000313" key="10">
    <source>
        <dbReference type="EMBL" id="MCP1726966.1"/>
    </source>
</evidence>
<dbReference type="InterPro" id="IPR032819">
    <property type="entry name" value="TruB_C"/>
</dbReference>
<name>A0ABT1G6P2_9GAMM</name>
<protein>
    <recommendedName>
        <fullName evidence="5">tRNA pseudouridine synthase B</fullName>
        <ecNumber evidence="5">5.4.99.25</ecNumber>
    </recommendedName>
    <alternativeName>
        <fullName evidence="5">tRNA pseudouridine(55) synthase</fullName>
        <shortName evidence="5">Psi55 synthase</shortName>
    </alternativeName>
    <alternativeName>
        <fullName evidence="5">tRNA pseudouridylate synthase</fullName>
    </alternativeName>
    <alternativeName>
        <fullName evidence="5">tRNA-uridine isomerase</fullName>
    </alternativeName>
</protein>
<dbReference type="CDD" id="cd21152">
    <property type="entry name" value="PUA_TruB_bacterial"/>
    <property type="match status" value="1"/>
</dbReference>
<dbReference type="Proteomes" id="UP001523550">
    <property type="component" value="Unassembled WGS sequence"/>
</dbReference>
<dbReference type="InterPro" id="IPR002501">
    <property type="entry name" value="PsdUridine_synth_N"/>
</dbReference>
<dbReference type="RefSeq" id="WP_253446087.1">
    <property type="nucleotide sequence ID" value="NZ_JALJYF010000001.1"/>
</dbReference>
<sequence length="305" mass="33335">MARRGKRGRDVHGILPLDKPLGESSNHALQRVKRLYQARKAGHTGSLDPLASGVLPLCFGEATKLSAHLLDSDKHYDFHCRLGQRTATGDTEGEVLEEAPVPALDEAVVESALAAFRGDIQQIPPMYSAIKHQGERLYRLAREGREVERDPRPVRILSLELLAVDGLALQLRVCCSKGTYVRVLAEDIARELGTVGHVSYLRRIAAGPYTEKDLVTLAQLEQAAESGTEALDSLLQPLDTALPEWSSVQLSGDAAWYFGRGNPVMSPGAPPEGRVKVYGEAHRFLGIGEILEDGRVAPRRLLNLD</sequence>
<evidence type="ECO:0000313" key="11">
    <source>
        <dbReference type="Proteomes" id="UP001523550"/>
    </source>
</evidence>
<feature type="domain" description="tRNA pseudouridylate synthase B C-terminal" evidence="9">
    <location>
        <begin position="182"/>
        <end position="242"/>
    </location>
</feature>
<feature type="region of interest" description="Disordered" evidence="6">
    <location>
        <begin position="1"/>
        <end position="22"/>
    </location>
</feature>
<dbReference type="CDD" id="cd02573">
    <property type="entry name" value="PseudoU_synth_EcTruB"/>
    <property type="match status" value="1"/>
</dbReference>
<dbReference type="InterPro" id="IPR036974">
    <property type="entry name" value="PUA_sf"/>
</dbReference>
<dbReference type="InterPro" id="IPR015947">
    <property type="entry name" value="PUA-like_sf"/>
</dbReference>